<dbReference type="Gene3D" id="2.30.29.30">
    <property type="entry name" value="Pleckstrin-homology domain (PH domain)/Phosphotyrosine-binding domain (PTB)"/>
    <property type="match status" value="2"/>
</dbReference>
<proteinExistence type="predicted"/>
<dbReference type="AlphaFoldDB" id="A0A427XGL5"/>
<feature type="compositionally biased region" description="Acidic residues" evidence="1">
    <location>
        <begin position="439"/>
        <end position="453"/>
    </location>
</feature>
<feature type="compositionally biased region" description="Low complexity" evidence="1">
    <location>
        <begin position="15"/>
        <end position="27"/>
    </location>
</feature>
<feature type="region of interest" description="Disordered" evidence="1">
    <location>
        <begin position="437"/>
        <end position="464"/>
    </location>
</feature>
<feature type="region of interest" description="Disordered" evidence="1">
    <location>
        <begin position="654"/>
        <end position="704"/>
    </location>
</feature>
<feature type="region of interest" description="Disordered" evidence="1">
    <location>
        <begin position="784"/>
        <end position="820"/>
    </location>
</feature>
<feature type="compositionally biased region" description="Basic residues" evidence="1">
    <location>
        <begin position="1"/>
        <end position="10"/>
    </location>
</feature>
<protein>
    <recommendedName>
        <fullName evidence="2">PH domain-containing protein</fullName>
    </recommendedName>
</protein>
<gene>
    <name evidence="3" type="ORF">EHS24_002449</name>
</gene>
<dbReference type="SUPFAM" id="SSF50729">
    <property type="entry name" value="PH domain-like"/>
    <property type="match status" value="1"/>
</dbReference>
<feature type="region of interest" description="Disordered" evidence="1">
    <location>
        <begin position="1"/>
        <end position="77"/>
    </location>
</feature>
<dbReference type="Proteomes" id="UP000279236">
    <property type="component" value="Unassembled WGS sequence"/>
</dbReference>
<dbReference type="GeneID" id="39586992"/>
<dbReference type="PANTHER" id="PTHR37283:SF1">
    <property type="entry name" value="PH DOMAIN-CONTAINING PROTEIN YHR131C"/>
    <property type="match status" value="1"/>
</dbReference>
<feature type="compositionally biased region" description="Polar residues" evidence="1">
    <location>
        <begin position="837"/>
        <end position="852"/>
    </location>
</feature>
<evidence type="ECO:0000256" key="1">
    <source>
        <dbReference type="SAM" id="MobiDB-lite"/>
    </source>
</evidence>
<evidence type="ECO:0000259" key="2">
    <source>
        <dbReference type="PROSITE" id="PS50003"/>
    </source>
</evidence>
<feature type="region of interest" description="Disordered" evidence="1">
    <location>
        <begin position="480"/>
        <end position="500"/>
    </location>
</feature>
<comment type="caution">
    <text evidence="3">The sequence shown here is derived from an EMBL/GenBank/DDBJ whole genome shotgun (WGS) entry which is preliminary data.</text>
</comment>
<feature type="compositionally biased region" description="Low complexity" evidence="1">
    <location>
        <begin position="545"/>
        <end position="558"/>
    </location>
</feature>
<feature type="region of interest" description="Disordered" evidence="1">
    <location>
        <begin position="976"/>
        <end position="1058"/>
    </location>
</feature>
<feature type="compositionally biased region" description="Low complexity" evidence="1">
    <location>
        <begin position="598"/>
        <end position="611"/>
    </location>
</feature>
<dbReference type="OrthoDB" id="5865767at2759"/>
<dbReference type="SMART" id="SM00233">
    <property type="entry name" value="PH"/>
    <property type="match status" value="1"/>
</dbReference>
<reference evidence="3 4" key="1">
    <citation type="submission" date="2018-11" db="EMBL/GenBank/DDBJ databases">
        <title>Genome sequence of Apiotrichum porosum DSM 27194.</title>
        <authorList>
            <person name="Aliyu H."/>
            <person name="Gorte O."/>
            <person name="Ochsenreither K."/>
        </authorList>
    </citation>
    <scope>NUCLEOTIDE SEQUENCE [LARGE SCALE GENOMIC DNA]</scope>
    <source>
        <strain evidence="3 4">DSM 27194</strain>
    </source>
</reference>
<dbReference type="STRING" id="105984.A0A427XGL5"/>
<organism evidence="3 4">
    <name type="scientific">Apiotrichum porosum</name>
    <dbReference type="NCBI Taxonomy" id="105984"/>
    <lineage>
        <taxon>Eukaryota</taxon>
        <taxon>Fungi</taxon>
        <taxon>Dikarya</taxon>
        <taxon>Basidiomycota</taxon>
        <taxon>Agaricomycotina</taxon>
        <taxon>Tremellomycetes</taxon>
        <taxon>Trichosporonales</taxon>
        <taxon>Trichosporonaceae</taxon>
        <taxon>Apiotrichum</taxon>
    </lineage>
</organism>
<sequence length="1058" mass="113479">MPSLFARRRRLSDASGRSSTRSSRNGRPPVTAVDVDLEPLPRMPAKFRQLLESHGNTTPPPKSEPTNTTKTKKDRRMSIFAWRSTVDLRKQADVQAQADTDRESIPATTRPLKIPHEMPSLGLKEPSSPPDSAVITPPTDDVPLPDDDHSLPVLGGGHVRGQTEVPTSTIPTSPSPHTLPPAPQSFQPQEERHEQSTAADDSASVELAENVPTFSSRFRSDTVSSRPALSIDTALSRDVDVFACATGSTHYGTPEAMTPVGVASSTSAHEGAFLTPLQHTPMCTTGEGFSVMSTAVERSRSMDLGRPSTAKPRRTSTSGISRAAVTPNMSPFASPRKLSMVLTSPPMPQPIAHLPTLQPSTPGSAGTAVWGALALEGGPRSPALSRTTSHETGVTTAFPFFGHAPLSQTTSRQLTDSEIAKATKAMPVMFRVASRTEQLDEGGEAEELNDSEEGGSSAASTPMDTASMATLRNKGKGVAHMDPLVEESPTRAGSRVSTPKAPMFGEAGILGLDVPPAKWQGLSDSAIPDAGPSSMGDCYFGHIPASSSSNAPSSVPESTTPGVDMDDSDSVAESNETEGDSSINTGEGENDEGESCSAPHTTLATPATPTASGDHHPSRPPLYSHISHSTSDLPSPNIHIQKPLLDTVPETALSPVQQQSKDSTLKRRLSAGDADPPPPLYEPIKDYVHDGPKPKPREEEGREGLPPYWCGVHIEGTLSRKMEFTQPGVQAKDRGWKKYYLVLHGTALFVYKFDPYKVPLRAGEPYITCSDQEAENFLHVHPAPDRRSSTPVLPAGSLARPSVTPRSSLGAAATATRPEKQMRRNTISLEGLRGTPLGQTFQSRRGTVGSHTPTRREGTPPVPPIPEGPDFKDPELFNNASPRKMSTSNMSVASSTASAPIASHMPFAHNMLVHKYTLQNAESGLAADYKKRLHCVRIRAEGQQFMLQTDTARQCVQWIEAFQAATNVATDLDVRPMPVQQTLPRRRRRRAAAAARPVDPSAAPTSDNANPAFEDTPEGNLAAVEAAERSQAEADHERDRMLAEDQDAETRDANNRVY</sequence>
<feature type="region of interest" description="Disordered" evidence="1">
    <location>
        <begin position="545"/>
        <end position="640"/>
    </location>
</feature>
<accession>A0A427XGL5</accession>
<evidence type="ECO:0000313" key="4">
    <source>
        <dbReference type="Proteomes" id="UP000279236"/>
    </source>
</evidence>
<feature type="compositionally biased region" description="Pro residues" evidence="1">
    <location>
        <begin position="173"/>
        <end position="183"/>
    </location>
</feature>
<feature type="region of interest" description="Disordered" evidence="1">
    <location>
        <begin position="89"/>
        <end position="205"/>
    </location>
</feature>
<feature type="region of interest" description="Disordered" evidence="1">
    <location>
        <begin position="298"/>
        <end position="332"/>
    </location>
</feature>
<feature type="compositionally biased region" description="Acidic residues" evidence="1">
    <location>
        <begin position="564"/>
        <end position="579"/>
    </location>
</feature>
<dbReference type="InterPro" id="IPR001849">
    <property type="entry name" value="PH_domain"/>
</dbReference>
<dbReference type="InterPro" id="IPR011993">
    <property type="entry name" value="PH-like_dom_sf"/>
</dbReference>
<keyword evidence="4" id="KW-1185">Reference proteome</keyword>
<dbReference type="RefSeq" id="XP_028473145.1">
    <property type="nucleotide sequence ID" value="XM_028618189.1"/>
</dbReference>
<feature type="compositionally biased region" description="Basic and acidic residues" evidence="1">
    <location>
        <begin position="683"/>
        <end position="703"/>
    </location>
</feature>
<dbReference type="EMBL" id="RSCE01000013">
    <property type="protein sequence ID" value="RSH77998.1"/>
    <property type="molecule type" value="Genomic_DNA"/>
</dbReference>
<feature type="compositionally biased region" description="Basic and acidic residues" evidence="1">
    <location>
        <begin position="1026"/>
        <end position="1058"/>
    </location>
</feature>
<feature type="region of interest" description="Disordered" evidence="1">
    <location>
        <begin position="833"/>
        <end position="871"/>
    </location>
</feature>
<evidence type="ECO:0000313" key="3">
    <source>
        <dbReference type="EMBL" id="RSH77998.1"/>
    </source>
</evidence>
<dbReference type="PROSITE" id="PS50003">
    <property type="entry name" value="PH_DOMAIN"/>
    <property type="match status" value="1"/>
</dbReference>
<feature type="domain" description="PH" evidence="2">
    <location>
        <begin position="711"/>
        <end position="967"/>
    </location>
</feature>
<dbReference type="PANTHER" id="PTHR37283">
    <property type="entry name" value="PH DOMAIN-CONTAINING PROTEIN YHR131C"/>
    <property type="match status" value="1"/>
</dbReference>
<name>A0A427XGL5_9TREE</name>